<keyword evidence="1" id="KW-0472">Membrane</keyword>
<sequence>MTANSADDFFAKLVQKQDFFRNWPLYLIYRDFSILIGIFHRDHGFCHMYLEPSTDNYSVILPICLTVEEILRKVQLKSQYKISDAYNPCKFLSYLLYDKVKNISTENNFKDLYEAIDAMIFGSLNKENCKIIKFNKEEFDKKKELYYRGETLYWFKNNYENSIFRNESTCSNYIRECEDYYNQNIETKDCTKLKHYKSELKYFIENFNETRNNLQKSGVQISANVIPLFDETMCQSESESTELKVQAVAHLEGDRQELYHSGSFTDNTIHLEDHDVGTNNSAGIVLGIMTGIFLLFFIHYKFTPFGAWLKNKFNLGDKTNEFSLNNSANENVDLYNEIYNIKYNSAENS</sequence>
<keyword evidence="1" id="KW-1133">Transmembrane helix</keyword>
<dbReference type="InterPro" id="IPR008780">
    <property type="entry name" value="Plasmodium_Vir"/>
</dbReference>
<feature type="transmembrane region" description="Helical" evidence="1">
    <location>
        <begin position="282"/>
        <end position="302"/>
    </location>
</feature>
<keyword evidence="1" id="KW-0812">Transmembrane</keyword>
<dbReference type="EMBL" id="FLQV01003356">
    <property type="protein sequence ID" value="SBT02380.1"/>
    <property type="molecule type" value="Genomic_DNA"/>
</dbReference>
<accession>A0A1A8XCG2</accession>
<name>A0A1A8XCG2_PLAOA</name>
<dbReference type="AlphaFoldDB" id="A0A1A8XCG2"/>
<protein>
    <submittedName>
        <fullName evidence="2">PIR Superfamily Protein</fullName>
    </submittedName>
</protein>
<dbReference type="Proteomes" id="UP000078546">
    <property type="component" value="Unassembled WGS sequence"/>
</dbReference>
<evidence type="ECO:0000313" key="2">
    <source>
        <dbReference type="EMBL" id="SBT02380.1"/>
    </source>
</evidence>
<reference evidence="3" key="1">
    <citation type="submission" date="2016-05" db="EMBL/GenBank/DDBJ databases">
        <authorList>
            <person name="Naeem Raeece"/>
        </authorList>
    </citation>
    <scope>NUCLEOTIDE SEQUENCE [LARGE SCALE GENOMIC DNA]</scope>
</reference>
<proteinExistence type="predicted"/>
<evidence type="ECO:0000256" key="1">
    <source>
        <dbReference type="SAM" id="Phobius"/>
    </source>
</evidence>
<gene>
    <name evidence="2" type="ORF">POVCU1_076230</name>
</gene>
<organism evidence="2 3">
    <name type="scientific">Plasmodium ovale curtisi</name>
    <dbReference type="NCBI Taxonomy" id="864141"/>
    <lineage>
        <taxon>Eukaryota</taxon>
        <taxon>Sar</taxon>
        <taxon>Alveolata</taxon>
        <taxon>Apicomplexa</taxon>
        <taxon>Aconoidasida</taxon>
        <taxon>Haemosporida</taxon>
        <taxon>Plasmodiidae</taxon>
        <taxon>Plasmodium</taxon>
        <taxon>Plasmodium (Plasmodium)</taxon>
    </lineage>
</organism>
<dbReference type="Pfam" id="PF05795">
    <property type="entry name" value="Plasmodium_Vir"/>
    <property type="match status" value="1"/>
</dbReference>
<evidence type="ECO:0000313" key="3">
    <source>
        <dbReference type="Proteomes" id="UP000078546"/>
    </source>
</evidence>